<dbReference type="PROSITE" id="PS00022">
    <property type="entry name" value="EGF_1"/>
    <property type="match status" value="1"/>
</dbReference>
<feature type="non-terminal residue" evidence="15">
    <location>
        <position position="307"/>
    </location>
</feature>
<keyword evidence="3 13" id="KW-0813">Transport</keyword>
<evidence type="ECO:0000256" key="13">
    <source>
        <dbReference type="RuleBase" id="RU000679"/>
    </source>
</evidence>
<evidence type="ECO:0000313" key="15">
    <source>
        <dbReference type="EMBL" id="GMR47184.1"/>
    </source>
</evidence>
<evidence type="ECO:0000256" key="4">
    <source>
        <dbReference type="ARBA" id="ARBA00022461"/>
    </source>
</evidence>
<organism evidence="15 16">
    <name type="scientific">Pristionchus mayeri</name>
    <dbReference type="NCBI Taxonomy" id="1317129"/>
    <lineage>
        <taxon>Eukaryota</taxon>
        <taxon>Metazoa</taxon>
        <taxon>Ecdysozoa</taxon>
        <taxon>Nematoda</taxon>
        <taxon>Chromadorea</taxon>
        <taxon>Rhabditida</taxon>
        <taxon>Rhabditina</taxon>
        <taxon>Diplogasteromorpha</taxon>
        <taxon>Diplogasteroidea</taxon>
        <taxon>Neodiplogasteridae</taxon>
        <taxon>Pristionchus</taxon>
    </lineage>
</organism>
<keyword evidence="8 13" id="KW-0406">Ion transport</keyword>
<comment type="similarity">
    <text evidence="2 13">Belongs to the amiloride-sensitive sodium channel (TC 1.A.6) family.</text>
</comment>
<name>A0AAN5CMS2_9BILA</name>
<accession>A0AAN5CMS2</accession>
<dbReference type="Proteomes" id="UP001328107">
    <property type="component" value="Unassembled WGS sequence"/>
</dbReference>
<sequence>IVLLNLIPISLQSCADHYLPTQNCNGVTASSLVTDEVSLLSCAYESMSSVGDPPSVDTCTLTCPNSSQMMAFFTDFNVSIPITSAYFDGVNWLVTQVGSRRFVVGNNIQLGCQSSENRCTPYIDDEGVEHSTKCSLVDSGASCNEDLSMSWCTCSAGMTGTTCGISLEAIANLKNIGDYDKLRALLEAARKTPALLVDNFPAILAFLPEDMKRGLSWTLDEVVDSLIYELSGIDTPKAFVQVFDDTLGNCYTFNYANTSENPDGLYQARLAGHNRGLSIMLKLEPTEQVAWIECSAISVYIHGPGTP</sequence>
<evidence type="ECO:0000256" key="6">
    <source>
        <dbReference type="ARBA" id="ARBA00022989"/>
    </source>
</evidence>
<keyword evidence="9" id="KW-0472">Membrane</keyword>
<evidence type="ECO:0000256" key="1">
    <source>
        <dbReference type="ARBA" id="ARBA00004141"/>
    </source>
</evidence>
<feature type="non-terminal residue" evidence="15">
    <location>
        <position position="1"/>
    </location>
</feature>
<dbReference type="InterPro" id="IPR001873">
    <property type="entry name" value="ENaC"/>
</dbReference>
<proteinExistence type="inferred from homology"/>
<keyword evidence="4 13" id="KW-0894">Sodium channel</keyword>
<reference evidence="16" key="1">
    <citation type="submission" date="2022-10" db="EMBL/GenBank/DDBJ databases">
        <title>Genome assembly of Pristionchus species.</title>
        <authorList>
            <person name="Yoshida K."/>
            <person name="Sommer R.J."/>
        </authorList>
    </citation>
    <scope>NUCLEOTIDE SEQUENCE [LARGE SCALE GENOMIC DNA]</scope>
    <source>
        <strain evidence="16">RS5460</strain>
    </source>
</reference>
<feature type="domain" description="EGF-like" evidence="14">
    <location>
        <begin position="152"/>
        <end position="163"/>
    </location>
</feature>
<dbReference type="InterPro" id="IPR000742">
    <property type="entry name" value="EGF"/>
</dbReference>
<evidence type="ECO:0000259" key="14">
    <source>
        <dbReference type="PROSITE" id="PS00022"/>
    </source>
</evidence>
<evidence type="ECO:0000313" key="16">
    <source>
        <dbReference type="Proteomes" id="UP001328107"/>
    </source>
</evidence>
<keyword evidence="10" id="KW-0325">Glycoprotein</keyword>
<evidence type="ECO:0000256" key="8">
    <source>
        <dbReference type="ARBA" id="ARBA00023065"/>
    </source>
</evidence>
<dbReference type="GO" id="GO:0005272">
    <property type="term" value="F:sodium channel activity"/>
    <property type="evidence" value="ECO:0007669"/>
    <property type="project" value="UniProtKB-KW"/>
</dbReference>
<dbReference type="AlphaFoldDB" id="A0AAN5CMS2"/>
<gene>
    <name evidence="15" type="ORF">PMAYCL1PPCAC_17379</name>
</gene>
<comment type="caution">
    <text evidence="15">The sequence shown here is derived from an EMBL/GenBank/DDBJ whole genome shotgun (WGS) entry which is preliminary data.</text>
</comment>
<keyword evidence="11 13" id="KW-0739">Sodium transport</keyword>
<evidence type="ECO:0000256" key="11">
    <source>
        <dbReference type="ARBA" id="ARBA00023201"/>
    </source>
</evidence>
<keyword evidence="6" id="KW-1133">Transmembrane helix</keyword>
<dbReference type="Pfam" id="PF00858">
    <property type="entry name" value="ASC"/>
    <property type="match status" value="1"/>
</dbReference>
<keyword evidence="7" id="KW-0915">Sodium</keyword>
<evidence type="ECO:0000256" key="9">
    <source>
        <dbReference type="ARBA" id="ARBA00023136"/>
    </source>
</evidence>
<evidence type="ECO:0000256" key="2">
    <source>
        <dbReference type="ARBA" id="ARBA00007193"/>
    </source>
</evidence>
<keyword evidence="16" id="KW-1185">Reference proteome</keyword>
<protein>
    <recommendedName>
        <fullName evidence="14">EGF-like domain-containing protein</fullName>
    </recommendedName>
</protein>
<evidence type="ECO:0000256" key="12">
    <source>
        <dbReference type="ARBA" id="ARBA00023303"/>
    </source>
</evidence>
<evidence type="ECO:0000256" key="3">
    <source>
        <dbReference type="ARBA" id="ARBA00022448"/>
    </source>
</evidence>
<evidence type="ECO:0000256" key="5">
    <source>
        <dbReference type="ARBA" id="ARBA00022692"/>
    </source>
</evidence>
<dbReference type="EMBL" id="BTRK01000004">
    <property type="protein sequence ID" value="GMR47184.1"/>
    <property type="molecule type" value="Genomic_DNA"/>
</dbReference>
<comment type="subcellular location">
    <subcellularLocation>
        <location evidence="1">Membrane</location>
        <topology evidence="1">Multi-pass membrane protein</topology>
    </subcellularLocation>
</comment>
<dbReference type="GO" id="GO:0016020">
    <property type="term" value="C:membrane"/>
    <property type="evidence" value="ECO:0007669"/>
    <property type="project" value="UniProtKB-SubCell"/>
</dbReference>
<dbReference type="Gene3D" id="2.60.470.10">
    <property type="entry name" value="Acid-sensing ion channels like domains"/>
    <property type="match status" value="1"/>
</dbReference>
<evidence type="ECO:0000256" key="10">
    <source>
        <dbReference type="ARBA" id="ARBA00023180"/>
    </source>
</evidence>
<evidence type="ECO:0000256" key="7">
    <source>
        <dbReference type="ARBA" id="ARBA00023053"/>
    </source>
</evidence>
<keyword evidence="12 13" id="KW-0407">Ion channel</keyword>
<keyword evidence="5 13" id="KW-0812">Transmembrane</keyword>